<evidence type="ECO:0000313" key="1">
    <source>
        <dbReference type="EMBL" id="KAI0059898.1"/>
    </source>
</evidence>
<organism evidence="1 2">
    <name type="scientific">Artomyces pyxidatus</name>
    <dbReference type="NCBI Taxonomy" id="48021"/>
    <lineage>
        <taxon>Eukaryota</taxon>
        <taxon>Fungi</taxon>
        <taxon>Dikarya</taxon>
        <taxon>Basidiomycota</taxon>
        <taxon>Agaricomycotina</taxon>
        <taxon>Agaricomycetes</taxon>
        <taxon>Russulales</taxon>
        <taxon>Auriscalpiaceae</taxon>
        <taxon>Artomyces</taxon>
    </lineage>
</organism>
<reference evidence="1" key="2">
    <citation type="journal article" date="2022" name="New Phytol.">
        <title>Evolutionary transition to the ectomycorrhizal habit in the genomes of a hyperdiverse lineage of mushroom-forming fungi.</title>
        <authorList>
            <person name="Looney B."/>
            <person name="Miyauchi S."/>
            <person name="Morin E."/>
            <person name="Drula E."/>
            <person name="Courty P.E."/>
            <person name="Kohler A."/>
            <person name="Kuo A."/>
            <person name="LaButti K."/>
            <person name="Pangilinan J."/>
            <person name="Lipzen A."/>
            <person name="Riley R."/>
            <person name="Andreopoulos W."/>
            <person name="He G."/>
            <person name="Johnson J."/>
            <person name="Nolan M."/>
            <person name="Tritt A."/>
            <person name="Barry K.W."/>
            <person name="Grigoriev I.V."/>
            <person name="Nagy L.G."/>
            <person name="Hibbett D."/>
            <person name="Henrissat B."/>
            <person name="Matheny P.B."/>
            <person name="Labbe J."/>
            <person name="Martin F.M."/>
        </authorList>
    </citation>
    <scope>NUCLEOTIDE SEQUENCE</scope>
    <source>
        <strain evidence="1">HHB10654</strain>
    </source>
</reference>
<name>A0ACB8SUH5_9AGAM</name>
<dbReference type="EMBL" id="MU277223">
    <property type="protein sequence ID" value="KAI0059898.1"/>
    <property type="molecule type" value="Genomic_DNA"/>
</dbReference>
<accession>A0ACB8SUH5</accession>
<comment type="caution">
    <text evidence="1">The sequence shown here is derived from an EMBL/GenBank/DDBJ whole genome shotgun (WGS) entry which is preliminary data.</text>
</comment>
<sequence>MIRTVHCSVRMCVRLIRRSTIAFSESVSESECPTRTPHFRPTADDSVRLQPSSIAFYSPKNRRDLLRRPSQGRCCIQFLGAPGVPTAIGRLIVLVVTLNHPLPYGCADVSCSELPVDFFLRLKVLCHREHTSRCFPMSSASAS</sequence>
<protein>
    <submittedName>
        <fullName evidence="1">Uncharacterized protein</fullName>
    </submittedName>
</protein>
<keyword evidence="2" id="KW-1185">Reference proteome</keyword>
<dbReference type="Proteomes" id="UP000814140">
    <property type="component" value="Unassembled WGS sequence"/>
</dbReference>
<proteinExistence type="predicted"/>
<evidence type="ECO:0000313" key="2">
    <source>
        <dbReference type="Proteomes" id="UP000814140"/>
    </source>
</evidence>
<reference evidence="1" key="1">
    <citation type="submission" date="2021-03" db="EMBL/GenBank/DDBJ databases">
        <authorList>
            <consortium name="DOE Joint Genome Institute"/>
            <person name="Ahrendt S."/>
            <person name="Looney B.P."/>
            <person name="Miyauchi S."/>
            <person name="Morin E."/>
            <person name="Drula E."/>
            <person name="Courty P.E."/>
            <person name="Chicoki N."/>
            <person name="Fauchery L."/>
            <person name="Kohler A."/>
            <person name="Kuo A."/>
            <person name="Labutti K."/>
            <person name="Pangilinan J."/>
            <person name="Lipzen A."/>
            <person name="Riley R."/>
            <person name="Andreopoulos W."/>
            <person name="He G."/>
            <person name="Johnson J."/>
            <person name="Barry K.W."/>
            <person name="Grigoriev I.V."/>
            <person name="Nagy L."/>
            <person name="Hibbett D."/>
            <person name="Henrissat B."/>
            <person name="Matheny P.B."/>
            <person name="Labbe J."/>
            <person name="Martin F."/>
        </authorList>
    </citation>
    <scope>NUCLEOTIDE SEQUENCE</scope>
    <source>
        <strain evidence="1">HHB10654</strain>
    </source>
</reference>
<gene>
    <name evidence="1" type="ORF">BV25DRAFT_1039333</name>
</gene>